<feature type="coiled-coil region" evidence="17">
    <location>
        <begin position="74"/>
        <end position="134"/>
    </location>
</feature>
<dbReference type="HAMAP" id="MF_01398">
    <property type="entry name" value="ATP_synth_b_bprime"/>
    <property type="match status" value="1"/>
</dbReference>
<dbReference type="GO" id="GO:0045259">
    <property type="term" value="C:proton-transporting ATP synthase complex"/>
    <property type="evidence" value="ECO:0007669"/>
    <property type="project" value="UniProtKB-KW"/>
</dbReference>
<feature type="signal peptide" evidence="18">
    <location>
        <begin position="1"/>
        <end position="24"/>
    </location>
</feature>
<dbReference type="OrthoDB" id="5518640at2"/>
<keyword evidence="18" id="KW-0732">Signal</keyword>
<keyword evidence="7 15" id="KW-1133">Transmembrane helix</keyword>
<dbReference type="Pfam" id="PF00430">
    <property type="entry name" value="ATP-synt_B"/>
    <property type="match status" value="1"/>
</dbReference>
<reference evidence="19 20" key="2">
    <citation type="submission" date="2019-05" db="EMBL/GenBank/DDBJ databases">
        <authorList>
            <person name="Suflita J.M."/>
            <person name="Marks C.R."/>
        </authorList>
    </citation>
    <scope>NUCLEOTIDE SEQUENCE [LARGE SCALE GENOMIC DNA]</scope>
    <source>
        <strain evidence="19 20">ALDC</strain>
    </source>
</reference>
<keyword evidence="9 15" id="KW-0472">Membrane</keyword>
<dbReference type="CDD" id="cd06503">
    <property type="entry name" value="ATP-synt_Fo_b"/>
    <property type="match status" value="1"/>
</dbReference>
<evidence type="ECO:0000256" key="1">
    <source>
        <dbReference type="ARBA" id="ARBA00005513"/>
    </source>
</evidence>
<dbReference type="InterPro" id="IPR005864">
    <property type="entry name" value="ATP_synth_F0_bsu_bac"/>
</dbReference>
<feature type="chain" id="PRO_5020793675" description="ATP synthase subunit b" evidence="18">
    <location>
        <begin position="25"/>
        <end position="194"/>
    </location>
</feature>
<dbReference type="InterPro" id="IPR050059">
    <property type="entry name" value="ATP_synthase_B_chain"/>
</dbReference>
<evidence type="ECO:0000256" key="2">
    <source>
        <dbReference type="ARBA" id="ARBA00022448"/>
    </source>
</evidence>
<name>A0A4P8L4X8_9BACT</name>
<keyword evidence="2 15" id="KW-0813">Transport</keyword>
<evidence type="ECO:0000256" key="16">
    <source>
        <dbReference type="RuleBase" id="RU003848"/>
    </source>
</evidence>
<keyword evidence="5 15" id="KW-0812">Transmembrane</keyword>
<evidence type="ECO:0000256" key="13">
    <source>
        <dbReference type="ARBA" id="ARBA00026054"/>
    </source>
</evidence>
<reference evidence="19 20" key="1">
    <citation type="submission" date="2019-05" db="EMBL/GenBank/DDBJ databases">
        <title>The Complete Genome Sequence of the n-alkane-degrading Desulfoglaeba alkanexedens ALDC reveals multiple alkylsuccinate synthase gene clusters.</title>
        <authorList>
            <person name="Callaghan A.V."/>
            <person name="Davidova I.A."/>
            <person name="Duncan K.E."/>
            <person name="Morris B."/>
            <person name="McInerney M.J."/>
        </authorList>
    </citation>
    <scope>NUCLEOTIDE SEQUENCE [LARGE SCALE GENOMIC DNA]</scope>
    <source>
        <strain evidence="19 20">ALDC</strain>
    </source>
</reference>
<evidence type="ECO:0000256" key="7">
    <source>
        <dbReference type="ARBA" id="ARBA00022989"/>
    </source>
</evidence>
<keyword evidence="8 15" id="KW-0406">Ion transport</keyword>
<keyword evidence="10 15" id="KW-0066">ATP synthesis</keyword>
<proteinExistence type="inferred from homology"/>
<feature type="transmembrane region" description="Helical" evidence="15">
    <location>
        <begin position="34"/>
        <end position="51"/>
    </location>
</feature>
<dbReference type="InterPro" id="IPR002146">
    <property type="entry name" value="ATP_synth_b/b'su_bac/chlpt"/>
</dbReference>
<dbReference type="GO" id="GO:0005886">
    <property type="term" value="C:plasma membrane"/>
    <property type="evidence" value="ECO:0007669"/>
    <property type="project" value="UniProtKB-SubCell"/>
</dbReference>
<dbReference type="Proteomes" id="UP000298602">
    <property type="component" value="Chromosome"/>
</dbReference>
<dbReference type="PANTHER" id="PTHR33445:SF1">
    <property type="entry name" value="ATP SYNTHASE SUBUNIT B"/>
    <property type="match status" value="1"/>
</dbReference>
<dbReference type="KEGG" id="dax:FDQ92_12955"/>
<dbReference type="GO" id="GO:0012505">
    <property type="term" value="C:endomembrane system"/>
    <property type="evidence" value="ECO:0007669"/>
    <property type="project" value="UniProtKB-SubCell"/>
</dbReference>
<evidence type="ECO:0000256" key="9">
    <source>
        <dbReference type="ARBA" id="ARBA00023136"/>
    </source>
</evidence>
<dbReference type="GO" id="GO:0046961">
    <property type="term" value="F:proton-transporting ATPase activity, rotational mechanism"/>
    <property type="evidence" value="ECO:0007669"/>
    <property type="project" value="TreeGrafter"/>
</dbReference>
<evidence type="ECO:0000256" key="5">
    <source>
        <dbReference type="ARBA" id="ARBA00022692"/>
    </source>
</evidence>
<evidence type="ECO:0000256" key="8">
    <source>
        <dbReference type="ARBA" id="ARBA00023065"/>
    </source>
</evidence>
<keyword evidence="20" id="KW-1185">Reference proteome</keyword>
<evidence type="ECO:0000256" key="14">
    <source>
        <dbReference type="ARBA" id="ARBA00037847"/>
    </source>
</evidence>
<evidence type="ECO:0000256" key="11">
    <source>
        <dbReference type="ARBA" id="ARBA00025198"/>
    </source>
</evidence>
<comment type="function">
    <text evidence="11 15">F(1)F(0) ATP synthase produces ATP from ADP in the presence of a proton or sodium gradient. F-type ATPases consist of two structural domains, F(1) containing the extramembraneous catalytic core and F(0) containing the membrane proton channel, linked together by a central stalk and a peripheral stalk. During catalysis, ATP synthesis in the catalytic domain of F(1) is coupled via a rotary mechanism of the central stalk subunits to proton translocation.</text>
</comment>
<evidence type="ECO:0000256" key="18">
    <source>
        <dbReference type="SAM" id="SignalP"/>
    </source>
</evidence>
<comment type="function">
    <text evidence="12">Component of the F(0) channel, it forms part of the peripheral stalk, linking F(1) to F(0). The b'-subunit is a diverged and duplicated form of b found in plants and photosynthetic bacteria.</text>
</comment>
<evidence type="ECO:0000256" key="4">
    <source>
        <dbReference type="ARBA" id="ARBA00022547"/>
    </source>
</evidence>
<keyword evidence="6 15" id="KW-0375">Hydrogen ion transport</keyword>
<evidence type="ECO:0000313" key="20">
    <source>
        <dbReference type="Proteomes" id="UP000298602"/>
    </source>
</evidence>
<dbReference type="RefSeq" id="WP_137425282.1">
    <property type="nucleotide sequence ID" value="NZ_CP040098.1"/>
</dbReference>
<evidence type="ECO:0000256" key="6">
    <source>
        <dbReference type="ARBA" id="ARBA00022781"/>
    </source>
</evidence>
<gene>
    <name evidence="15 19" type="primary">atpF</name>
    <name evidence="19" type="ORF">FDQ92_12955</name>
</gene>
<evidence type="ECO:0000256" key="12">
    <source>
        <dbReference type="ARBA" id="ARBA00025614"/>
    </source>
</evidence>
<comment type="subunit">
    <text evidence="13">F-type ATPases have 2 components, F(1) - the catalytic core - and F(0) - the membrane proton channel. F(1) has five subunits: alpha(3), beta(3), gamma(1), delta(1), epsilon(1). F(0) has four main subunits: a(1), b(2) and c(10-14). The alpha and beta chains form an alternating ring which encloses part of the gamma chain. F(1) is attached to F(0) by a central stalk formed by the gamma and epsilon chains, while a peripheral stalk is formed by the delta and b chains.</text>
</comment>
<dbReference type="EMBL" id="CP040098">
    <property type="protein sequence ID" value="QCQ22999.1"/>
    <property type="molecule type" value="Genomic_DNA"/>
</dbReference>
<accession>A0A4P8L4X8</accession>
<organism evidence="19 20">
    <name type="scientific">Desulfoglaeba alkanexedens ALDC</name>
    <dbReference type="NCBI Taxonomy" id="980445"/>
    <lineage>
        <taxon>Bacteria</taxon>
        <taxon>Pseudomonadati</taxon>
        <taxon>Thermodesulfobacteriota</taxon>
        <taxon>Syntrophobacteria</taxon>
        <taxon>Syntrophobacterales</taxon>
        <taxon>Syntrophobacteraceae</taxon>
        <taxon>Desulfoglaeba</taxon>
    </lineage>
</organism>
<evidence type="ECO:0000313" key="19">
    <source>
        <dbReference type="EMBL" id="QCQ22999.1"/>
    </source>
</evidence>
<protein>
    <recommendedName>
        <fullName evidence="15">ATP synthase subunit b</fullName>
    </recommendedName>
    <alternativeName>
        <fullName evidence="15">ATP synthase F(0) sector subunit b</fullName>
    </alternativeName>
    <alternativeName>
        <fullName evidence="15">ATPase subunit I</fullName>
    </alternativeName>
    <alternativeName>
        <fullName evidence="15">F-type ATPase subunit b</fullName>
        <shortName evidence="15">F-ATPase subunit b</shortName>
    </alternativeName>
</protein>
<dbReference type="PANTHER" id="PTHR33445">
    <property type="entry name" value="ATP SYNTHASE SUBUNIT B', CHLOROPLASTIC"/>
    <property type="match status" value="1"/>
</dbReference>
<dbReference type="AlphaFoldDB" id="A0A4P8L4X8"/>
<evidence type="ECO:0000256" key="17">
    <source>
        <dbReference type="SAM" id="Coils"/>
    </source>
</evidence>
<evidence type="ECO:0000256" key="15">
    <source>
        <dbReference type="HAMAP-Rule" id="MF_01398"/>
    </source>
</evidence>
<comment type="subcellular location">
    <subcellularLocation>
        <location evidence="15">Cell membrane</location>
        <topology evidence="15">Single-pass membrane protein</topology>
    </subcellularLocation>
    <subcellularLocation>
        <location evidence="14">Endomembrane system</location>
        <topology evidence="14">Single-pass membrane protein</topology>
    </subcellularLocation>
</comment>
<evidence type="ECO:0000256" key="10">
    <source>
        <dbReference type="ARBA" id="ARBA00023310"/>
    </source>
</evidence>
<keyword evidence="3 15" id="KW-1003">Cell membrane</keyword>
<keyword evidence="4 15" id="KW-0138">CF(0)</keyword>
<comment type="similarity">
    <text evidence="1 15 16">Belongs to the ATPase B chain family.</text>
</comment>
<keyword evidence="17" id="KW-0175">Coiled coil</keyword>
<evidence type="ECO:0000256" key="3">
    <source>
        <dbReference type="ARBA" id="ARBA00022475"/>
    </source>
</evidence>
<comment type="subunit">
    <text evidence="15">F-type ATPases have 2 components, F(1) - the catalytic core - and F(0) - the membrane proton channel. F(1) has five subunits: alpha(3), beta(3), gamma(1), delta(1), epsilon(1). F(0) has three main subunits: a(1), b(2) and c(10-14). The alpha and beta chains form an alternating ring which encloses part of the gamma chain. F(1) is attached to F(0) by a central stalk formed by the gamma and epsilon chains, while a peripheral stalk is formed by the delta and b chains.</text>
</comment>
<sequence length="194" mass="22511">MLRRIAIAAAVCAGAALAAAPCHAADWLPVERATWDLAMRLINFGILVYFMNRYLRKPLVSFVTGRRAEVAGVFEHMAQEQKSLEAQREEQNRMLQELDDKIESIRAFYHQIGMEEKQKILRQAEAEKQRILEDAQIVASMQFEQAKKRFRAEVVELAVQMAEERLRKKITKKDQKMLLERYIEQLSHIKAVNL</sequence>
<dbReference type="NCBIfam" id="TIGR01144">
    <property type="entry name" value="ATP_synt_b"/>
    <property type="match status" value="1"/>
</dbReference>
<dbReference type="GO" id="GO:0046933">
    <property type="term" value="F:proton-transporting ATP synthase activity, rotational mechanism"/>
    <property type="evidence" value="ECO:0007669"/>
    <property type="project" value="UniProtKB-UniRule"/>
</dbReference>